<gene>
    <name evidence="1" type="ORF">Sru01_02750</name>
</gene>
<keyword evidence="2" id="KW-1185">Reference proteome</keyword>
<dbReference type="InterPro" id="IPR045778">
    <property type="entry name" value="DUF6204"/>
</dbReference>
<dbReference type="RefSeq" id="WP_203981953.1">
    <property type="nucleotide sequence ID" value="NZ_BOOU01000003.1"/>
</dbReference>
<dbReference type="Pfam" id="PF19707">
    <property type="entry name" value="DUF6204"/>
    <property type="match status" value="1"/>
</dbReference>
<protein>
    <submittedName>
        <fullName evidence="1">Uncharacterized protein</fullName>
    </submittedName>
</protein>
<dbReference type="AlphaFoldDB" id="A0A919QXW9"/>
<reference evidence="1" key="1">
    <citation type="submission" date="2021-01" db="EMBL/GenBank/DDBJ databases">
        <title>Whole genome shotgun sequence of Sphaerisporangium rufum NBRC 109079.</title>
        <authorList>
            <person name="Komaki H."/>
            <person name="Tamura T."/>
        </authorList>
    </citation>
    <scope>NUCLEOTIDE SEQUENCE</scope>
    <source>
        <strain evidence="1">NBRC 109079</strain>
    </source>
</reference>
<evidence type="ECO:0000313" key="2">
    <source>
        <dbReference type="Proteomes" id="UP000655287"/>
    </source>
</evidence>
<dbReference type="Proteomes" id="UP000655287">
    <property type="component" value="Unassembled WGS sequence"/>
</dbReference>
<name>A0A919QXW9_9ACTN</name>
<dbReference type="EMBL" id="BOOU01000003">
    <property type="protein sequence ID" value="GII75293.1"/>
    <property type="molecule type" value="Genomic_DNA"/>
</dbReference>
<sequence length="113" mass="12159">MFRVTIRGRFAGLDDAGRAAVRAASGLAYTEEGMFTHDPGVTAFTFRCQVPVTGEDDRPDDGPDDGEDDAALRAMAALDAYAVPHEIIHIAVTDLRSVKVRRKGHPPARPAGR</sequence>
<comment type="caution">
    <text evidence="1">The sequence shown here is derived from an EMBL/GenBank/DDBJ whole genome shotgun (WGS) entry which is preliminary data.</text>
</comment>
<organism evidence="1 2">
    <name type="scientific">Sphaerisporangium rufum</name>
    <dbReference type="NCBI Taxonomy" id="1381558"/>
    <lineage>
        <taxon>Bacteria</taxon>
        <taxon>Bacillati</taxon>
        <taxon>Actinomycetota</taxon>
        <taxon>Actinomycetes</taxon>
        <taxon>Streptosporangiales</taxon>
        <taxon>Streptosporangiaceae</taxon>
        <taxon>Sphaerisporangium</taxon>
    </lineage>
</organism>
<accession>A0A919QXW9</accession>
<evidence type="ECO:0000313" key="1">
    <source>
        <dbReference type="EMBL" id="GII75293.1"/>
    </source>
</evidence>
<proteinExistence type="predicted"/>